<dbReference type="AlphaFoldDB" id="A0AAJ0CHP6"/>
<protein>
    <submittedName>
        <fullName evidence="2">Uncharacterized protein</fullName>
    </submittedName>
</protein>
<sequence length="225" mass="23996">MSMKDSIQQEGWYFAQNFLFKGASKGGYIGLQPREQNASGPVIHAAFSSFIDGTTKNDANCYNGADGGPGVSCAVDINGDYKSTYELKVQNAEGKLWSGTLIDTATGRETHIGSWTLPANTAGMKGSWLGFVEWWPFNDRKKSPTCNLLNQTSVSFGIPRTTTSGAGSGSLGDAYEVYDCQGEQNFKSQKIANSVEVTVGFSTSGPKASKGTASKSSSASKRTQY</sequence>
<evidence type="ECO:0000313" key="2">
    <source>
        <dbReference type="EMBL" id="KAK2593110.1"/>
    </source>
</evidence>
<accession>A0AAJ0CHP6</accession>
<comment type="caution">
    <text evidence="2">The sequence shown here is derived from an EMBL/GenBank/DDBJ whole genome shotgun (WGS) entry which is preliminary data.</text>
</comment>
<feature type="compositionally biased region" description="Low complexity" evidence="1">
    <location>
        <begin position="204"/>
        <end position="225"/>
    </location>
</feature>
<keyword evidence="3" id="KW-1185">Reference proteome</keyword>
<dbReference type="EMBL" id="JASWJB010000228">
    <property type="protein sequence ID" value="KAK2593110.1"/>
    <property type="molecule type" value="Genomic_DNA"/>
</dbReference>
<evidence type="ECO:0000313" key="3">
    <source>
        <dbReference type="Proteomes" id="UP001251528"/>
    </source>
</evidence>
<evidence type="ECO:0000256" key="1">
    <source>
        <dbReference type="SAM" id="MobiDB-lite"/>
    </source>
</evidence>
<name>A0AAJ0CHP6_9HYPO</name>
<organism evidence="2 3">
    <name type="scientific">Conoideocrella luteorostrata</name>
    <dbReference type="NCBI Taxonomy" id="1105319"/>
    <lineage>
        <taxon>Eukaryota</taxon>
        <taxon>Fungi</taxon>
        <taxon>Dikarya</taxon>
        <taxon>Ascomycota</taxon>
        <taxon>Pezizomycotina</taxon>
        <taxon>Sordariomycetes</taxon>
        <taxon>Hypocreomycetidae</taxon>
        <taxon>Hypocreales</taxon>
        <taxon>Clavicipitaceae</taxon>
        <taxon>Conoideocrella</taxon>
    </lineage>
</organism>
<reference evidence="2" key="1">
    <citation type="submission" date="2023-06" db="EMBL/GenBank/DDBJ databases">
        <title>Conoideocrella luteorostrata (Hypocreales: Clavicipitaceae), a potential biocontrol fungus for elongate hemlock scale in United States Christmas tree production areas.</title>
        <authorList>
            <person name="Barrett H."/>
            <person name="Lovett B."/>
            <person name="Macias A.M."/>
            <person name="Stajich J.E."/>
            <person name="Kasson M.T."/>
        </authorList>
    </citation>
    <scope>NUCLEOTIDE SEQUENCE</scope>
    <source>
        <strain evidence="2">ARSEF 14590</strain>
    </source>
</reference>
<feature type="region of interest" description="Disordered" evidence="1">
    <location>
        <begin position="201"/>
        <end position="225"/>
    </location>
</feature>
<gene>
    <name evidence="2" type="ORF">QQS21_009200</name>
</gene>
<dbReference type="Proteomes" id="UP001251528">
    <property type="component" value="Unassembled WGS sequence"/>
</dbReference>
<proteinExistence type="predicted"/>